<dbReference type="InterPro" id="IPR031107">
    <property type="entry name" value="Small_HSP"/>
</dbReference>
<organism evidence="7 8">
    <name type="scientific">Moniliophthora roreri</name>
    <name type="common">Frosty pod rot fungus</name>
    <name type="synonym">Monilia roreri</name>
    <dbReference type="NCBI Taxonomy" id="221103"/>
    <lineage>
        <taxon>Eukaryota</taxon>
        <taxon>Fungi</taxon>
        <taxon>Dikarya</taxon>
        <taxon>Basidiomycota</taxon>
        <taxon>Agaricomycotina</taxon>
        <taxon>Agaricomycetes</taxon>
        <taxon>Agaricomycetidae</taxon>
        <taxon>Agaricales</taxon>
        <taxon>Marasmiineae</taxon>
        <taxon>Marasmiaceae</taxon>
        <taxon>Moniliophthora</taxon>
    </lineage>
</organism>
<dbReference type="PROSITE" id="PS01031">
    <property type="entry name" value="SHSP"/>
    <property type="match status" value="1"/>
</dbReference>
<evidence type="ECO:0000256" key="4">
    <source>
        <dbReference type="SAM" id="MobiDB-lite"/>
    </source>
</evidence>
<gene>
    <name evidence="7" type="ORF">WG66_106</name>
</gene>
<name>A0A0W0GFL5_MONRR</name>
<reference evidence="7 8" key="1">
    <citation type="submission" date="2015-12" db="EMBL/GenBank/DDBJ databases">
        <title>Draft genome sequence of Moniliophthora roreri, the causal agent of frosty pod rot of cacao.</title>
        <authorList>
            <person name="Aime M.C."/>
            <person name="Diaz-Valderrama J.R."/>
            <person name="Kijpornyongpan T."/>
            <person name="Phillips-Mora W."/>
        </authorList>
    </citation>
    <scope>NUCLEOTIDE SEQUENCE [LARGE SCALE GENOMIC DNA]</scope>
    <source>
        <strain evidence="7 8">MCA 2952</strain>
    </source>
</reference>
<dbReference type="PROSITE" id="PS51203">
    <property type="entry name" value="CS"/>
    <property type="match status" value="1"/>
</dbReference>
<accession>A0A0W0GFL5</accession>
<evidence type="ECO:0000313" key="8">
    <source>
        <dbReference type="Proteomes" id="UP000054988"/>
    </source>
</evidence>
<comment type="similarity">
    <text evidence="2 3">Belongs to the small heat shock protein (HSP20) family.</text>
</comment>
<protein>
    <submittedName>
        <fullName evidence="7">Uncharacterized protein</fullName>
    </submittedName>
</protein>
<dbReference type="PANTHER" id="PTHR11527">
    <property type="entry name" value="HEAT-SHOCK PROTEIN 20 FAMILY MEMBER"/>
    <property type="match status" value="1"/>
</dbReference>
<dbReference type="CDD" id="cd06464">
    <property type="entry name" value="ACD_sHsps-like"/>
    <property type="match status" value="1"/>
</dbReference>
<evidence type="ECO:0000256" key="1">
    <source>
        <dbReference type="ARBA" id="ARBA00023016"/>
    </source>
</evidence>
<dbReference type="Pfam" id="PF00011">
    <property type="entry name" value="HSP20"/>
    <property type="match status" value="1"/>
</dbReference>
<dbReference type="InterPro" id="IPR008978">
    <property type="entry name" value="HSP20-like_chaperone"/>
</dbReference>
<comment type="caution">
    <text evidence="7">The sequence shown here is derived from an EMBL/GenBank/DDBJ whole genome shotgun (WGS) entry which is preliminary data.</text>
</comment>
<dbReference type="InterPro" id="IPR007052">
    <property type="entry name" value="CS_dom"/>
</dbReference>
<dbReference type="eggNOG" id="KOG0710">
    <property type="taxonomic scope" value="Eukaryota"/>
</dbReference>
<feature type="domain" description="SHSP" evidence="5">
    <location>
        <begin position="46"/>
        <end position="159"/>
    </location>
</feature>
<proteinExistence type="inferred from homology"/>
<dbReference type="AlphaFoldDB" id="A0A0W0GFL5"/>
<dbReference type="EMBL" id="LATX01000056">
    <property type="protein sequence ID" value="KTB47317.1"/>
    <property type="molecule type" value="Genomic_DNA"/>
</dbReference>
<keyword evidence="1" id="KW-0346">Stress response</keyword>
<evidence type="ECO:0000313" key="7">
    <source>
        <dbReference type="EMBL" id="KTB47317.1"/>
    </source>
</evidence>
<evidence type="ECO:0000259" key="5">
    <source>
        <dbReference type="PROSITE" id="PS01031"/>
    </source>
</evidence>
<evidence type="ECO:0000259" key="6">
    <source>
        <dbReference type="PROSITE" id="PS51203"/>
    </source>
</evidence>
<dbReference type="SUPFAM" id="SSF49764">
    <property type="entry name" value="HSP20-like chaperones"/>
    <property type="match status" value="1"/>
</dbReference>
<sequence>MSSIYYYEPYYNFDRFFDEFFARSGRSAAPPSTEGSEVAHKSSGNAVSQALKPRMDLHEDAEKNIVTATFELPGLKKEDVQIDVHDGRLTISGESKISEEHEKDGYAVRERRYGKFSRTLRLPQGVKEEEIKASLENGVLTVIFPKAAKEDAPKKITIS</sequence>
<evidence type="ECO:0000256" key="2">
    <source>
        <dbReference type="PROSITE-ProRule" id="PRU00285"/>
    </source>
</evidence>
<dbReference type="Proteomes" id="UP000054988">
    <property type="component" value="Unassembled WGS sequence"/>
</dbReference>
<feature type="region of interest" description="Disordered" evidence="4">
    <location>
        <begin position="28"/>
        <end position="54"/>
    </location>
</feature>
<dbReference type="Gene3D" id="2.60.40.790">
    <property type="match status" value="1"/>
</dbReference>
<evidence type="ECO:0000256" key="3">
    <source>
        <dbReference type="RuleBase" id="RU003616"/>
    </source>
</evidence>
<feature type="domain" description="CS" evidence="6">
    <location>
        <begin position="50"/>
        <end position="157"/>
    </location>
</feature>
<dbReference type="InterPro" id="IPR002068">
    <property type="entry name" value="A-crystallin/Hsp20_dom"/>
</dbReference>